<protein>
    <submittedName>
        <fullName evidence="1">Unnamed protein product</fullName>
    </submittedName>
</protein>
<accession>A0ACB5TCV9</accession>
<gene>
    <name evidence="1" type="ORF">Amon02_000757000</name>
</gene>
<organism evidence="1 2">
    <name type="scientific">Ambrosiozyma monospora</name>
    <name type="common">Yeast</name>
    <name type="synonym">Endomycopsis monosporus</name>
    <dbReference type="NCBI Taxonomy" id="43982"/>
    <lineage>
        <taxon>Eukaryota</taxon>
        <taxon>Fungi</taxon>
        <taxon>Dikarya</taxon>
        <taxon>Ascomycota</taxon>
        <taxon>Saccharomycotina</taxon>
        <taxon>Pichiomycetes</taxon>
        <taxon>Pichiales</taxon>
        <taxon>Pichiaceae</taxon>
        <taxon>Ambrosiozyma</taxon>
    </lineage>
</organism>
<name>A0ACB5TCV9_AMBMO</name>
<dbReference type="EMBL" id="BSXS01006336">
    <property type="protein sequence ID" value="GME85377.1"/>
    <property type="molecule type" value="Genomic_DNA"/>
</dbReference>
<comment type="caution">
    <text evidence="1">The sequence shown here is derived from an EMBL/GenBank/DDBJ whole genome shotgun (WGS) entry which is preliminary data.</text>
</comment>
<proteinExistence type="predicted"/>
<evidence type="ECO:0000313" key="2">
    <source>
        <dbReference type="Proteomes" id="UP001165064"/>
    </source>
</evidence>
<keyword evidence="2" id="KW-1185">Reference proteome</keyword>
<reference evidence="1" key="1">
    <citation type="submission" date="2023-04" db="EMBL/GenBank/DDBJ databases">
        <title>Ambrosiozyma monospora NBRC 10751.</title>
        <authorList>
            <person name="Ichikawa N."/>
            <person name="Sato H."/>
            <person name="Tonouchi N."/>
        </authorList>
    </citation>
    <scope>NUCLEOTIDE SEQUENCE</scope>
    <source>
        <strain evidence="1">NBRC 10751</strain>
    </source>
</reference>
<evidence type="ECO:0000313" key="1">
    <source>
        <dbReference type="EMBL" id="GME85377.1"/>
    </source>
</evidence>
<dbReference type="Proteomes" id="UP001165064">
    <property type="component" value="Unassembled WGS sequence"/>
</dbReference>
<sequence length="395" mass="44665">MSDSDSDISLEIIEEPYPSDTKTTASSHISDKKRKQIDSDDEDDDGITIIESITPAPVSKPSDNNEASTVEEPEKPKSMRELAAEAAMRRLKKQKLDQQAQAQSQSKPVQGSSDIEKQPTSNNIDSLKSKTPIATLNSTLASPSLKQSQQEKPKPSSKPESKKYTSPVRLISAEDYCNDFQHGEGNKDALKMESLIGSRNLTKTYQFNFMIDVGFIDHFIQADPTKLELYVINSGLVDHLAVEQSHKSKYSHLKVVRMEDRLPKYGSHHTKMMVNFFDDETCQVVIHTMNMTWADYAMQTQMGWVSPRLVKLKNSADYSDYKRKNLHLVNDNGIIFKADLIHYLESYRKKPISETLVTISSNTLNSNQVNTQITHQQPNHNSDTVNSINYFKNTD</sequence>